<name>A0ABP6CGP6_9ACTN</name>
<evidence type="ECO:0000313" key="1">
    <source>
        <dbReference type="EMBL" id="GAA2615697.1"/>
    </source>
</evidence>
<sequence>MDDAVRSASMDDAVRSDRSRFGAVLSLLLLFLVLRRYQAPRAAGQNNARGVFKAAASFIRWSRRHGPQRPVTIDLRHEPGMPKAEFLRKARALQRLGDDGNLFKAINPVRPRDGTRRVAHQQDLIRRIHQQYGTRNPALSRRLIDRITDPTRMQLDHVNELQTAGADLRNNLRYLDSFTNGRVGTQIRQQIRNLPDGTPLRINIIV</sequence>
<accession>A0ABP6CGP6</accession>
<reference evidence="2" key="1">
    <citation type="journal article" date="2019" name="Int. J. Syst. Evol. Microbiol.">
        <title>The Global Catalogue of Microorganisms (GCM) 10K type strain sequencing project: providing services to taxonomists for standard genome sequencing and annotation.</title>
        <authorList>
            <consortium name="The Broad Institute Genomics Platform"/>
            <consortium name="The Broad Institute Genome Sequencing Center for Infectious Disease"/>
            <person name="Wu L."/>
            <person name="Ma J."/>
        </authorList>
    </citation>
    <scope>NUCLEOTIDE SEQUENCE [LARGE SCALE GENOMIC DNA]</scope>
    <source>
        <strain evidence="2">JCM 6833</strain>
    </source>
</reference>
<proteinExistence type="predicted"/>
<dbReference type="Proteomes" id="UP001501509">
    <property type="component" value="Unassembled WGS sequence"/>
</dbReference>
<gene>
    <name evidence="1" type="ORF">GCM10010411_58410</name>
</gene>
<evidence type="ECO:0000313" key="2">
    <source>
        <dbReference type="Proteomes" id="UP001501509"/>
    </source>
</evidence>
<dbReference type="EMBL" id="BAAATD010000008">
    <property type="protein sequence ID" value="GAA2615697.1"/>
    <property type="molecule type" value="Genomic_DNA"/>
</dbReference>
<organism evidence="1 2">
    <name type="scientific">Actinomadura fulvescens</name>
    <dbReference type="NCBI Taxonomy" id="46160"/>
    <lineage>
        <taxon>Bacteria</taxon>
        <taxon>Bacillati</taxon>
        <taxon>Actinomycetota</taxon>
        <taxon>Actinomycetes</taxon>
        <taxon>Streptosporangiales</taxon>
        <taxon>Thermomonosporaceae</taxon>
        <taxon>Actinomadura</taxon>
    </lineage>
</organism>
<comment type="caution">
    <text evidence="1">The sequence shown here is derived from an EMBL/GenBank/DDBJ whole genome shotgun (WGS) entry which is preliminary data.</text>
</comment>
<keyword evidence="2" id="KW-1185">Reference proteome</keyword>
<protein>
    <submittedName>
        <fullName evidence="1">Uncharacterized protein</fullName>
    </submittedName>
</protein>